<name>A0A1H0JSX9_9PSED</name>
<evidence type="ECO:0000313" key="2">
    <source>
        <dbReference type="Proteomes" id="UP000242957"/>
    </source>
</evidence>
<reference evidence="2" key="1">
    <citation type="submission" date="2016-10" db="EMBL/GenBank/DDBJ databases">
        <authorList>
            <person name="Varghese N."/>
            <person name="Submissions S."/>
        </authorList>
    </citation>
    <scope>NUCLEOTIDE SEQUENCE [LARGE SCALE GENOMIC DNA]</scope>
    <source>
        <strain evidence="2">JCM 21621</strain>
    </source>
</reference>
<protein>
    <submittedName>
        <fullName evidence="1">Uncharacterized protein</fullName>
    </submittedName>
</protein>
<organism evidence="1 2">
    <name type="scientific">Pseudomonas jinjuensis</name>
    <dbReference type="NCBI Taxonomy" id="198616"/>
    <lineage>
        <taxon>Bacteria</taxon>
        <taxon>Pseudomonadati</taxon>
        <taxon>Pseudomonadota</taxon>
        <taxon>Gammaproteobacteria</taxon>
        <taxon>Pseudomonadales</taxon>
        <taxon>Pseudomonadaceae</taxon>
        <taxon>Pseudomonas</taxon>
    </lineage>
</organism>
<proteinExistence type="predicted"/>
<dbReference type="EMBL" id="FNIJ01000011">
    <property type="protein sequence ID" value="SDO46660.1"/>
    <property type="molecule type" value="Genomic_DNA"/>
</dbReference>
<dbReference type="Proteomes" id="UP000242957">
    <property type="component" value="Unassembled WGS sequence"/>
</dbReference>
<evidence type="ECO:0000313" key="1">
    <source>
        <dbReference type="EMBL" id="SDO46660.1"/>
    </source>
</evidence>
<sequence>MCGEVQVVKEETDRLVVLVLDGDPDPFLMVINLDALNQQHH</sequence>
<keyword evidence="2" id="KW-1185">Reference proteome</keyword>
<dbReference type="AlphaFoldDB" id="A0A1H0JSX9"/>
<dbReference type="STRING" id="198616.SAMN05216193_111189"/>
<accession>A0A1H0JSX9</accession>
<gene>
    <name evidence="1" type="ORF">SAMN05216193_111189</name>
</gene>